<dbReference type="SUPFAM" id="SSF54495">
    <property type="entry name" value="UBC-like"/>
    <property type="match status" value="1"/>
</dbReference>
<feature type="region of interest" description="Disordered" evidence="1">
    <location>
        <begin position="1"/>
        <end position="35"/>
    </location>
</feature>
<dbReference type="Proteomes" id="UP000275267">
    <property type="component" value="Unassembled WGS sequence"/>
</dbReference>
<accession>A0A3L6QA43</accession>
<dbReference type="OrthoDB" id="6600758at2759"/>
<proteinExistence type="predicted"/>
<name>A0A3L6QA43_PANMI</name>
<protein>
    <submittedName>
        <fullName evidence="2">SUMO-conjugating enzyme Ubc9</fullName>
    </submittedName>
</protein>
<gene>
    <name evidence="2" type="ORF">C2845_PM15G19450</name>
</gene>
<dbReference type="STRING" id="4540.A0A3L6QA43"/>
<comment type="caution">
    <text evidence="2">The sequence shown here is derived from an EMBL/GenBank/DDBJ whole genome shotgun (WGS) entry which is preliminary data.</text>
</comment>
<evidence type="ECO:0000256" key="1">
    <source>
        <dbReference type="SAM" id="MobiDB-lite"/>
    </source>
</evidence>
<dbReference type="Gene3D" id="3.10.110.10">
    <property type="entry name" value="Ubiquitin Conjugating Enzyme"/>
    <property type="match status" value="1"/>
</dbReference>
<dbReference type="EMBL" id="PQIB02000013">
    <property type="protein sequence ID" value="RLM75489.1"/>
    <property type="molecule type" value="Genomic_DNA"/>
</dbReference>
<reference evidence="3" key="1">
    <citation type="journal article" date="2019" name="Nat. Commun.">
        <title>The genome of broomcorn millet.</title>
        <authorList>
            <person name="Zou C."/>
            <person name="Miki D."/>
            <person name="Li D."/>
            <person name="Tang Q."/>
            <person name="Xiao L."/>
            <person name="Rajput S."/>
            <person name="Deng P."/>
            <person name="Jia W."/>
            <person name="Huang R."/>
            <person name="Zhang M."/>
            <person name="Sun Y."/>
            <person name="Hu J."/>
            <person name="Fu X."/>
            <person name="Schnable P.S."/>
            <person name="Li F."/>
            <person name="Zhang H."/>
            <person name="Feng B."/>
            <person name="Zhu X."/>
            <person name="Liu R."/>
            <person name="Schnable J.C."/>
            <person name="Zhu J.-K."/>
            <person name="Zhang H."/>
        </authorList>
    </citation>
    <scope>NUCLEOTIDE SEQUENCE [LARGE SCALE GENOMIC DNA]</scope>
</reference>
<organism evidence="2 3">
    <name type="scientific">Panicum miliaceum</name>
    <name type="common">Proso millet</name>
    <name type="synonym">Broomcorn millet</name>
    <dbReference type="NCBI Taxonomy" id="4540"/>
    <lineage>
        <taxon>Eukaryota</taxon>
        <taxon>Viridiplantae</taxon>
        <taxon>Streptophyta</taxon>
        <taxon>Embryophyta</taxon>
        <taxon>Tracheophyta</taxon>
        <taxon>Spermatophyta</taxon>
        <taxon>Magnoliopsida</taxon>
        <taxon>Liliopsida</taxon>
        <taxon>Poales</taxon>
        <taxon>Poaceae</taxon>
        <taxon>PACMAD clade</taxon>
        <taxon>Panicoideae</taxon>
        <taxon>Panicodae</taxon>
        <taxon>Paniceae</taxon>
        <taxon>Panicinae</taxon>
        <taxon>Panicum</taxon>
        <taxon>Panicum sect. Panicum</taxon>
    </lineage>
</organism>
<sequence>MASGGGIARARLAEERKSWRRSHPHGFVAKPATLPDGMEPSITVRQILGIQDLLDNPNPASPAQRSCYELLVENLPEYKNRVRQQAKKYPLHV</sequence>
<evidence type="ECO:0000313" key="2">
    <source>
        <dbReference type="EMBL" id="RLM75489.1"/>
    </source>
</evidence>
<dbReference type="InterPro" id="IPR016135">
    <property type="entry name" value="UBQ-conjugating_enzyme/RWD"/>
</dbReference>
<keyword evidence="3" id="KW-1185">Reference proteome</keyword>
<dbReference type="AlphaFoldDB" id="A0A3L6QA43"/>
<evidence type="ECO:0000313" key="3">
    <source>
        <dbReference type="Proteomes" id="UP000275267"/>
    </source>
</evidence>